<keyword evidence="1" id="KW-0812">Transmembrane</keyword>
<organism evidence="3 4">
    <name type="scientific">Methylobacter tundripaludum</name>
    <dbReference type="NCBI Taxonomy" id="173365"/>
    <lineage>
        <taxon>Bacteria</taxon>
        <taxon>Pseudomonadati</taxon>
        <taxon>Pseudomonadota</taxon>
        <taxon>Gammaproteobacteria</taxon>
        <taxon>Methylococcales</taxon>
        <taxon>Methylococcaceae</taxon>
        <taxon>Methylobacter</taxon>
    </lineage>
</organism>
<dbReference type="EMBL" id="PTIZ01000009">
    <property type="protein sequence ID" value="PPK74388.1"/>
    <property type="molecule type" value="Genomic_DNA"/>
</dbReference>
<dbReference type="Pfam" id="PF14358">
    <property type="entry name" value="DUF4405"/>
    <property type="match status" value="1"/>
</dbReference>
<reference evidence="3 4" key="1">
    <citation type="submission" date="2018-02" db="EMBL/GenBank/DDBJ databases">
        <title>Subsurface microbial communities from deep shales in Ohio and West Virginia, USA.</title>
        <authorList>
            <person name="Wrighton K."/>
        </authorList>
    </citation>
    <scope>NUCLEOTIDE SEQUENCE [LARGE SCALE GENOMIC DNA]</scope>
    <source>
        <strain evidence="3 4">OWC-DMM</strain>
    </source>
</reference>
<evidence type="ECO:0000259" key="2">
    <source>
        <dbReference type="Pfam" id="PF14358"/>
    </source>
</evidence>
<dbReference type="InterPro" id="IPR025517">
    <property type="entry name" value="DUF4405"/>
</dbReference>
<protein>
    <submittedName>
        <fullName evidence="3">Uncharacterized protein DUF4405</fullName>
    </submittedName>
</protein>
<proteinExistence type="predicted"/>
<sequence length="151" mass="16890">MPVRCLVIKMSRTLVNIIIDLFAALLFLGMIATGYILRFPLPPGSNKAFSLWGLTRHQYGDIHFWISFGLLAVLAIHLTLHWNWIVTIIVKRCHAVQASHPSLLRSGLLTLIIVTITFIAFAWTAQHSVKRITRPIHSHLDGQTGSTSSAQ</sequence>
<name>A0A2S6HAA0_9GAMM</name>
<accession>A0A2S6HAA0</accession>
<dbReference type="Proteomes" id="UP000240010">
    <property type="component" value="Unassembled WGS sequence"/>
</dbReference>
<feature type="transmembrane region" description="Helical" evidence="1">
    <location>
        <begin position="102"/>
        <end position="123"/>
    </location>
</feature>
<keyword evidence="1" id="KW-0472">Membrane</keyword>
<keyword evidence="1" id="KW-1133">Transmembrane helix</keyword>
<feature type="domain" description="Flavinylation-associated cytochrome" evidence="2">
    <location>
        <begin position="18"/>
        <end position="82"/>
    </location>
</feature>
<evidence type="ECO:0000256" key="1">
    <source>
        <dbReference type="SAM" id="Phobius"/>
    </source>
</evidence>
<dbReference type="AlphaFoldDB" id="A0A2S6HAA0"/>
<gene>
    <name evidence="3" type="ORF">B0F87_10930</name>
</gene>
<feature type="transmembrane region" description="Helical" evidence="1">
    <location>
        <begin position="62"/>
        <end position="90"/>
    </location>
</feature>
<comment type="caution">
    <text evidence="3">The sequence shown here is derived from an EMBL/GenBank/DDBJ whole genome shotgun (WGS) entry which is preliminary data.</text>
</comment>
<evidence type="ECO:0000313" key="4">
    <source>
        <dbReference type="Proteomes" id="UP000240010"/>
    </source>
</evidence>
<evidence type="ECO:0000313" key="3">
    <source>
        <dbReference type="EMBL" id="PPK74388.1"/>
    </source>
</evidence>
<feature type="transmembrane region" description="Helical" evidence="1">
    <location>
        <begin position="14"/>
        <end position="37"/>
    </location>
</feature>